<reference evidence="1 2" key="1">
    <citation type="journal article" date="2013" name="Genome Announc.">
        <title>Complete Genome Sequence of Bacillus thuringiensis Serovar Israelensis Strain HD-789.</title>
        <authorList>
            <person name="Doggett N.A."/>
            <person name="Stubben C.J."/>
            <person name="Chertkov O."/>
            <person name="Bruce D.C."/>
            <person name="Detter J.C."/>
            <person name="Johnson S.L."/>
            <person name="Han C.S."/>
        </authorList>
    </citation>
    <scope>NUCLEOTIDE SEQUENCE [LARGE SCALE GENOMIC DNA]</scope>
    <source>
        <strain evidence="1 2">HD-789</strain>
    </source>
</reference>
<organism evidence="1 2">
    <name type="scientific">Bacillus thuringiensis HD-789</name>
    <dbReference type="NCBI Taxonomy" id="1217737"/>
    <lineage>
        <taxon>Bacteria</taxon>
        <taxon>Bacillati</taxon>
        <taxon>Bacillota</taxon>
        <taxon>Bacilli</taxon>
        <taxon>Bacillales</taxon>
        <taxon>Bacillaceae</taxon>
        <taxon>Bacillus</taxon>
        <taxon>Bacillus cereus group</taxon>
    </lineage>
</organism>
<dbReference type="KEGG" id="btn:BTF1_30447"/>
<name>A0A9W3P762_BACTU</name>
<gene>
    <name evidence="1" type="ORF">BTF1_30447</name>
</gene>
<evidence type="ECO:0000313" key="2">
    <source>
        <dbReference type="Proteomes" id="UP000005257"/>
    </source>
</evidence>
<keyword evidence="1" id="KW-0614">Plasmid</keyword>
<accession>A0A9W3P762</accession>
<evidence type="ECO:0000313" key="1">
    <source>
        <dbReference type="EMBL" id="AFQ30190.1"/>
    </source>
</evidence>
<protein>
    <submittedName>
        <fullName evidence="1">Uncharacterized protein</fullName>
    </submittedName>
</protein>
<dbReference type="AlphaFoldDB" id="A0A9W3P762"/>
<sequence>MLIMVVTADAYGFKIEIVSEYGSKVILTFEEVWSSRTGRLERYECYVDYEHMVAELNDKGLIVTRPKVTDSYVITNWFNKKLELRKRNKLKSKLGNKTYEKILDYSYKQTRRSETPCQTVFSMN</sequence>
<proteinExistence type="predicted"/>
<dbReference type="EMBL" id="CP003764">
    <property type="protein sequence ID" value="AFQ30190.1"/>
    <property type="molecule type" value="Genomic_DNA"/>
</dbReference>
<dbReference type="Proteomes" id="UP000005257">
    <property type="component" value="Plasmid pBTHD789-1"/>
</dbReference>
<geneLocation type="plasmid" evidence="1 2">
    <name>pBTHD789-1</name>
</geneLocation>